<dbReference type="EMBL" id="JBAKAR010000007">
    <property type="protein sequence ID" value="MEL0613619.1"/>
    <property type="molecule type" value="Genomic_DNA"/>
</dbReference>
<keyword evidence="4" id="KW-0410">Iron transport</keyword>
<protein>
    <submittedName>
        <fullName evidence="8">ABC transporter substrate-binding protein</fullName>
    </submittedName>
</protein>
<dbReference type="InterPro" id="IPR002491">
    <property type="entry name" value="ABC_transptr_periplasmic_BD"/>
</dbReference>
<dbReference type="PANTHER" id="PTHR30532">
    <property type="entry name" value="IRON III DICITRATE-BINDING PERIPLASMIC PROTEIN"/>
    <property type="match status" value="1"/>
</dbReference>
<gene>
    <name evidence="8" type="ORF">V6242_10710</name>
</gene>
<dbReference type="InterPro" id="IPR051313">
    <property type="entry name" value="Bact_iron-sidero_bind"/>
</dbReference>
<evidence type="ECO:0000256" key="6">
    <source>
        <dbReference type="SAM" id="SignalP"/>
    </source>
</evidence>
<dbReference type="PROSITE" id="PS50983">
    <property type="entry name" value="FE_B12_PBP"/>
    <property type="match status" value="1"/>
</dbReference>
<name>A0ABU9G7M3_9GAMM</name>
<evidence type="ECO:0000256" key="4">
    <source>
        <dbReference type="ARBA" id="ARBA00022496"/>
    </source>
</evidence>
<dbReference type="Proteomes" id="UP001379949">
    <property type="component" value="Unassembled WGS sequence"/>
</dbReference>
<dbReference type="CDD" id="cd01146">
    <property type="entry name" value="FhuD"/>
    <property type="match status" value="1"/>
</dbReference>
<evidence type="ECO:0000259" key="7">
    <source>
        <dbReference type="PROSITE" id="PS50983"/>
    </source>
</evidence>
<accession>A0ABU9G7M3</accession>
<dbReference type="SUPFAM" id="SSF53807">
    <property type="entry name" value="Helical backbone' metal receptor"/>
    <property type="match status" value="1"/>
</dbReference>
<keyword evidence="4" id="KW-0408">Iron</keyword>
<organism evidence="8 9">
    <name type="scientific">Marinomonas arenicola</name>
    <dbReference type="NCBI Taxonomy" id="569601"/>
    <lineage>
        <taxon>Bacteria</taxon>
        <taxon>Pseudomonadati</taxon>
        <taxon>Pseudomonadota</taxon>
        <taxon>Gammaproteobacteria</taxon>
        <taxon>Oceanospirillales</taxon>
        <taxon>Oceanospirillaceae</taxon>
        <taxon>Marinomonas</taxon>
    </lineage>
</organism>
<keyword evidence="9" id="KW-1185">Reference proteome</keyword>
<keyword evidence="5 6" id="KW-0732">Signal</keyword>
<comment type="similarity">
    <text evidence="2">Belongs to the bacterial solute-binding protein 8 family.</text>
</comment>
<evidence type="ECO:0000256" key="5">
    <source>
        <dbReference type="ARBA" id="ARBA00022729"/>
    </source>
</evidence>
<feature type="chain" id="PRO_5047024805" evidence="6">
    <location>
        <begin position="23"/>
        <end position="287"/>
    </location>
</feature>
<dbReference type="Gene3D" id="3.40.50.1980">
    <property type="entry name" value="Nitrogenase molybdenum iron protein domain"/>
    <property type="match status" value="2"/>
</dbReference>
<evidence type="ECO:0000256" key="3">
    <source>
        <dbReference type="ARBA" id="ARBA00022448"/>
    </source>
</evidence>
<dbReference type="Pfam" id="PF01497">
    <property type="entry name" value="Peripla_BP_2"/>
    <property type="match status" value="1"/>
</dbReference>
<evidence type="ECO:0000313" key="9">
    <source>
        <dbReference type="Proteomes" id="UP001379949"/>
    </source>
</evidence>
<evidence type="ECO:0000313" key="8">
    <source>
        <dbReference type="EMBL" id="MEL0613619.1"/>
    </source>
</evidence>
<keyword evidence="3" id="KW-0813">Transport</keyword>
<evidence type="ECO:0000256" key="1">
    <source>
        <dbReference type="ARBA" id="ARBA00004196"/>
    </source>
</evidence>
<feature type="domain" description="Fe/B12 periplasmic-binding" evidence="7">
    <location>
        <begin position="28"/>
        <end position="286"/>
    </location>
</feature>
<proteinExistence type="inferred from homology"/>
<dbReference type="PANTHER" id="PTHR30532:SF1">
    <property type="entry name" value="IRON(3+)-HYDROXAMATE-BINDING PROTEIN FHUD"/>
    <property type="match status" value="1"/>
</dbReference>
<feature type="signal peptide" evidence="6">
    <location>
        <begin position="1"/>
        <end position="22"/>
    </location>
</feature>
<keyword evidence="4" id="KW-0406">Ion transport</keyword>
<dbReference type="PRINTS" id="PR01715">
    <property type="entry name" value="FERRIBNDNGPP"/>
</dbReference>
<dbReference type="RefSeq" id="WP_341567336.1">
    <property type="nucleotide sequence ID" value="NZ_JBAKAR010000007.1"/>
</dbReference>
<comment type="caution">
    <text evidence="8">The sequence shown here is derived from an EMBL/GenBank/DDBJ whole genome shotgun (WGS) entry which is preliminary data.</text>
</comment>
<sequence length="287" mass="31617">MKRTFSYLCMLLVSLTSHLAVAQEQEMKVAAIDWTQIETLLALGIQPIGAAQIADYNAWVNSPAIPESTVDLGLRTQPNLERLSELRPDRIFISPMFQPLAPQLSRIAPVTNIALYKKGNVSWQALKAYTRTIAKDTNKEGDAVALIQSAQTKLTELTAQVPADVPPLLMVQFMDARHVRVFGNNSMYKIAANQIGLKNAWQGVTNTWGFSLVGIDKLIGTKGQIVVIEPLPAGVKNHLQQDAFWQYLVTQTGHPMLTIPPVWSFGAIPSTVRFATLLTTALNKEAK</sequence>
<evidence type="ECO:0000256" key="2">
    <source>
        <dbReference type="ARBA" id="ARBA00008814"/>
    </source>
</evidence>
<comment type="subcellular location">
    <subcellularLocation>
        <location evidence="1">Cell envelope</location>
    </subcellularLocation>
</comment>
<reference evidence="8 9" key="1">
    <citation type="submission" date="2024-02" db="EMBL/GenBank/DDBJ databases">
        <title>Bacteria isolated from the canopy kelp, Nereocystis luetkeana.</title>
        <authorList>
            <person name="Pfister C.A."/>
            <person name="Younker I.T."/>
            <person name="Light S.H."/>
        </authorList>
    </citation>
    <scope>NUCLEOTIDE SEQUENCE [LARGE SCALE GENOMIC DNA]</scope>
    <source>
        <strain evidence="8 9">TI.4.07</strain>
    </source>
</reference>